<evidence type="ECO:0000256" key="5">
    <source>
        <dbReference type="SAM" id="Phobius"/>
    </source>
</evidence>
<protein>
    <submittedName>
        <fullName evidence="7">Sterol desaturase family protein</fullName>
    </submittedName>
</protein>
<dbReference type="Pfam" id="PF04116">
    <property type="entry name" value="FA_hydroxylase"/>
    <property type="match status" value="1"/>
</dbReference>
<name>A0ABU8SDK6_9SPHN</name>
<reference evidence="7 8" key="1">
    <citation type="submission" date="2024-03" db="EMBL/GenBank/DDBJ databases">
        <authorList>
            <person name="Jo J.-H."/>
        </authorList>
    </citation>
    <scope>NUCLEOTIDE SEQUENCE [LARGE SCALE GENOMIC DNA]</scope>
    <source>
        <strain evidence="7 8">AS3R-12</strain>
    </source>
</reference>
<feature type="domain" description="Fatty acid hydroxylase" evidence="6">
    <location>
        <begin position="98"/>
        <end position="232"/>
    </location>
</feature>
<feature type="transmembrane region" description="Helical" evidence="5">
    <location>
        <begin position="88"/>
        <end position="111"/>
    </location>
</feature>
<feature type="transmembrane region" description="Helical" evidence="5">
    <location>
        <begin position="55"/>
        <end position="76"/>
    </location>
</feature>
<comment type="caution">
    <text evidence="7">The sequence shown here is derived from an EMBL/GenBank/DDBJ whole genome shotgun (WGS) entry which is preliminary data.</text>
</comment>
<dbReference type="InterPro" id="IPR050307">
    <property type="entry name" value="Sterol_Desaturase_Related"/>
</dbReference>
<dbReference type="PANTHER" id="PTHR11863">
    <property type="entry name" value="STEROL DESATURASE"/>
    <property type="match status" value="1"/>
</dbReference>
<keyword evidence="3 5" id="KW-1133">Transmembrane helix</keyword>
<keyword evidence="8" id="KW-1185">Reference proteome</keyword>
<evidence type="ECO:0000313" key="7">
    <source>
        <dbReference type="EMBL" id="MEJ6011920.1"/>
    </source>
</evidence>
<dbReference type="Proteomes" id="UP001379235">
    <property type="component" value="Unassembled WGS sequence"/>
</dbReference>
<sequence length="260" mass="30574">MRGILSGETALNLWFVVTVAVLSLAIIGGIVSGYFKARKCQPRGFKWKQFRFEAIMMVVTFTFGALVLGNLQKWLLANEWITFKSEPAAWWVILLEYAAYFITFDTWFYWLHRWMHNEPYYSWIHKLHHKSTSPNVITTFSVHPFESLINGGWMIIFVTVVDVHDASMALIVPTNVLMGLWVHSGYEFLPKWWNRTWLTKWFISATFHDHHHKYFTANFGGYTTVWDRLCGTVHKRFESDFVKIKERPLREPRSEAVAAE</sequence>
<gene>
    <name evidence="7" type="ORF">WG900_18600</name>
</gene>
<accession>A0ABU8SDK6</accession>
<keyword evidence="2 5" id="KW-0812">Transmembrane</keyword>
<organism evidence="7 8">
    <name type="scientific">Novosphingobium aquae</name>
    <dbReference type="NCBI Taxonomy" id="3133435"/>
    <lineage>
        <taxon>Bacteria</taxon>
        <taxon>Pseudomonadati</taxon>
        <taxon>Pseudomonadota</taxon>
        <taxon>Alphaproteobacteria</taxon>
        <taxon>Sphingomonadales</taxon>
        <taxon>Sphingomonadaceae</taxon>
        <taxon>Novosphingobium</taxon>
    </lineage>
</organism>
<evidence type="ECO:0000256" key="2">
    <source>
        <dbReference type="ARBA" id="ARBA00022692"/>
    </source>
</evidence>
<evidence type="ECO:0000256" key="3">
    <source>
        <dbReference type="ARBA" id="ARBA00022989"/>
    </source>
</evidence>
<feature type="transmembrane region" description="Helical" evidence="5">
    <location>
        <begin position="12"/>
        <end position="35"/>
    </location>
</feature>
<evidence type="ECO:0000313" key="8">
    <source>
        <dbReference type="Proteomes" id="UP001379235"/>
    </source>
</evidence>
<proteinExistence type="predicted"/>
<evidence type="ECO:0000256" key="4">
    <source>
        <dbReference type="ARBA" id="ARBA00023136"/>
    </source>
</evidence>
<evidence type="ECO:0000259" key="6">
    <source>
        <dbReference type="Pfam" id="PF04116"/>
    </source>
</evidence>
<evidence type="ECO:0000256" key="1">
    <source>
        <dbReference type="ARBA" id="ARBA00004370"/>
    </source>
</evidence>
<keyword evidence="4 5" id="KW-0472">Membrane</keyword>
<dbReference type="EMBL" id="JBBHJY010000011">
    <property type="protein sequence ID" value="MEJ6011920.1"/>
    <property type="molecule type" value="Genomic_DNA"/>
</dbReference>
<dbReference type="InterPro" id="IPR006694">
    <property type="entry name" value="Fatty_acid_hydroxylase"/>
</dbReference>
<dbReference type="RefSeq" id="WP_339969617.1">
    <property type="nucleotide sequence ID" value="NZ_JBBHJY010000011.1"/>
</dbReference>
<comment type="subcellular location">
    <subcellularLocation>
        <location evidence="1">Membrane</location>
    </subcellularLocation>
</comment>